<gene>
    <name evidence="4" type="ORF">M2350_000302</name>
</gene>
<keyword evidence="2" id="KW-0812">Transmembrane</keyword>
<dbReference type="Gene3D" id="3.30.700.10">
    <property type="entry name" value="Glycoprotein, Type 4 Pilin"/>
    <property type="match status" value="1"/>
</dbReference>
<accession>A0ABT2ELT9</accession>
<evidence type="ECO:0000256" key="2">
    <source>
        <dbReference type="SAM" id="Phobius"/>
    </source>
</evidence>
<dbReference type="RefSeq" id="WP_259092651.1">
    <property type="nucleotide sequence ID" value="NZ_CP130454.1"/>
</dbReference>
<keyword evidence="2" id="KW-1133">Transmembrane helix</keyword>
<protein>
    <submittedName>
        <fullName evidence="4">Prepilin-type N-terminal cleavage/methylation domain-containing protein/prepilin-type processing-associated H-X9-DG protein</fullName>
    </submittedName>
</protein>
<dbReference type="Pfam" id="PF07596">
    <property type="entry name" value="SBP_bac_10"/>
    <property type="match status" value="1"/>
</dbReference>
<dbReference type="InterPro" id="IPR045584">
    <property type="entry name" value="Pilin-like"/>
</dbReference>
<dbReference type="EMBL" id="JANUCP010000001">
    <property type="protein sequence ID" value="MCS3917905.1"/>
    <property type="molecule type" value="Genomic_DNA"/>
</dbReference>
<sequence length="306" mass="33906">MLRKNGLWSVRRGNLQVRFRVGFTLIELLVVIAIIAILAAILFPVFSQAREKARQASCLSNMRQLGNAWAMYTTDYDDRTPGAKFCHHGAGADCPYSPPPGRFLCWGGAGNKITNWDCGAAYADWSDVTQPYCRNRQLLLCPSRPMRGYYPFEGATPTACLPPEGSWENLRRTYAANHYAQSPSMPWSSACPNTTSPYAGWMAIGAPLARFQAPANLIAVLEAWGTCPEVRNVVTTADCGVHMGGSTYIFVDGHAKWLRIAQTLFPTPMWVDPTEGPVIQQCFQNAYMTRLQNNSRTRVECLGAPQ</sequence>
<dbReference type="InterPro" id="IPR011453">
    <property type="entry name" value="DUF1559"/>
</dbReference>
<name>A0ABT2ELT9_9BACT</name>
<evidence type="ECO:0000256" key="1">
    <source>
        <dbReference type="ARBA" id="ARBA00022481"/>
    </source>
</evidence>
<evidence type="ECO:0000313" key="4">
    <source>
        <dbReference type="EMBL" id="MCS3917905.1"/>
    </source>
</evidence>
<organism evidence="4 5">
    <name type="scientific">Candidatus Fervidibacter sacchari</name>
    <dbReference type="NCBI Taxonomy" id="1448929"/>
    <lineage>
        <taxon>Bacteria</taxon>
        <taxon>Candidatus Fervidibacterota</taxon>
        <taxon>Candidatus Fervidibacter</taxon>
    </lineage>
</organism>
<proteinExistence type="predicted"/>
<dbReference type="InterPro" id="IPR000983">
    <property type="entry name" value="Bac_GSPG_pilin"/>
</dbReference>
<dbReference type="Pfam" id="PF07963">
    <property type="entry name" value="N_methyl"/>
    <property type="match status" value="1"/>
</dbReference>
<dbReference type="SUPFAM" id="SSF54523">
    <property type="entry name" value="Pili subunits"/>
    <property type="match status" value="1"/>
</dbReference>
<keyword evidence="1" id="KW-0488">Methylation</keyword>
<keyword evidence="2" id="KW-0472">Membrane</keyword>
<keyword evidence="5" id="KW-1185">Reference proteome</keyword>
<dbReference type="PANTHER" id="PTHR30093">
    <property type="entry name" value="GENERAL SECRETION PATHWAY PROTEIN G"/>
    <property type="match status" value="1"/>
</dbReference>
<feature type="domain" description="DUF1559" evidence="3">
    <location>
        <begin position="48"/>
        <end position="156"/>
    </location>
</feature>
<dbReference type="PRINTS" id="PR00813">
    <property type="entry name" value="BCTERIALGSPG"/>
</dbReference>
<comment type="caution">
    <text evidence="4">The sequence shown here is derived from an EMBL/GenBank/DDBJ whole genome shotgun (WGS) entry which is preliminary data.</text>
</comment>
<dbReference type="InterPro" id="IPR012902">
    <property type="entry name" value="N_methyl_site"/>
</dbReference>
<dbReference type="Proteomes" id="UP001204798">
    <property type="component" value="Unassembled WGS sequence"/>
</dbReference>
<evidence type="ECO:0000313" key="5">
    <source>
        <dbReference type="Proteomes" id="UP001204798"/>
    </source>
</evidence>
<reference evidence="4 5" key="1">
    <citation type="submission" date="2022-08" db="EMBL/GenBank/DDBJ databases">
        <title>Bacterial and archaeal communities from various locations to study Microbial Dark Matter (Phase II).</title>
        <authorList>
            <person name="Stepanauskas R."/>
        </authorList>
    </citation>
    <scope>NUCLEOTIDE SEQUENCE [LARGE SCALE GENOMIC DNA]</scope>
    <source>
        <strain evidence="4 5">PD1</strain>
    </source>
</reference>
<evidence type="ECO:0000259" key="3">
    <source>
        <dbReference type="Pfam" id="PF07596"/>
    </source>
</evidence>
<dbReference type="NCBIfam" id="TIGR02532">
    <property type="entry name" value="IV_pilin_GFxxxE"/>
    <property type="match status" value="1"/>
</dbReference>
<feature type="transmembrane region" description="Helical" evidence="2">
    <location>
        <begin position="21"/>
        <end position="46"/>
    </location>
</feature>